<dbReference type="Proteomes" id="UP000288805">
    <property type="component" value="Unassembled WGS sequence"/>
</dbReference>
<gene>
    <name evidence="1" type="ORF">CK203_095999</name>
</gene>
<dbReference type="AlphaFoldDB" id="A0A438FCC4"/>
<name>A0A438FCC4_VITVI</name>
<evidence type="ECO:0000313" key="2">
    <source>
        <dbReference type="Proteomes" id="UP000288805"/>
    </source>
</evidence>
<accession>A0A438FCC4</accession>
<organism evidence="1 2">
    <name type="scientific">Vitis vinifera</name>
    <name type="common">Grape</name>
    <dbReference type="NCBI Taxonomy" id="29760"/>
    <lineage>
        <taxon>Eukaryota</taxon>
        <taxon>Viridiplantae</taxon>
        <taxon>Streptophyta</taxon>
        <taxon>Embryophyta</taxon>
        <taxon>Tracheophyta</taxon>
        <taxon>Spermatophyta</taxon>
        <taxon>Magnoliopsida</taxon>
        <taxon>eudicotyledons</taxon>
        <taxon>Gunneridae</taxon>
        <taxon>Pentapetalae</taxon>
        <taxon>rosids</taxon>
        <taxon>Vitales</taxon>
        <taxon>Vitaceae</taxon>
        <taxon>Viteae</taxon>
        <taxon>Vitis</taxon>
    </lineage>
</organism>
<proteinExistence type="predicted"/>
<dbReference type="EMBL" id="QGNW01001049">
    <property type="protein sequence ID" value="RVW57632.1"/>
    <property type="molecule type" value="Genomic_DNA"/>
</dbReference>
<evidence type="ECO:0000313" key="1">
    <source>
        <dbReference type="EMBL" id="RVW57632.1"/>
    </source>
</evidence>
<reference evidence="1 2" key="1">
    <citation type="journal article" date="2018" name="PLoS Genet.">
        <title>Population sequencing reveals clonal diversity and ancestral inbreeding in the grapevine cultivar Chardonnay.</title>
        <authorList>
            <person name="Roach M.J."/>
            <person name="Johnson D.L."/>
            <person name="Bohlmann J."/>
            <person name="van Vuuren H.J."/>
            <person name="Jones S.J."/>
            <person name="Pretorius I.S."/>
            <person name="Schmidt S.A."/>
            <person name="Borneman A.R."/>
        </authorList>
    </citation>
    <scope>NUCLEOTIDE SEQUENCE [LARGE SCALE GENOMIC DNA]</scope>
    <source>
        <strain evidence="2">cv. Chardonnay</strain>
        <tissue evidence="1">Leaf</tissue>
    </source>
</reference>
<sequence>MLVNTCSRCQESEESADLILIHSTVKNLLLEWKFKGLDKKSRHVKEWCPYGCSGAYGKSETQNLQWRRACKSEVKGELH</sequence>
<comment type="caution">
    <text evidence="1">The sequence shown here is derived from an EMBL/GenBank/DDBJ whole genome shotgun (WGS) entry which is preliminary data.</text>
</comment>
<protein>
    <submittedName>
        <fullName evidence="1">Uncharacterized protein</fullName>
    </submittedName>
</protein>